<dbReference type="EMBL" id="CAXAMN010002180">
    <property type="protein sequence ID" value="CAK8998157.1"/>
    <property type="molecule type" value="Genomic_DNA"/>
</dbReference>
<gene>
    <name evidence="2" type="ORF">CCMP2556_LOCUS5140</name>
</gene>
<accession>A0ABP0I6F0</accession>
<protein>
    <submittedName>
        <fullName evidence="2">Uncharacterized protein</fullName>
    </submittedName>
</protein>
<comment type="caution">
    <text evidence="2">The sequence shown here is derived from an EMBL/GenBank/DDBJ whole genome shotgun (WGS) entry which is preliminary data.</text>
</comment>
<feature type="region of interest" description="Disordered" evidence="1">
    <location>
        <begin position="602"/>
        <end position="641"/>
    </location>
</feature>
<organism evidence="2 3">
    <name type="scientific">Durusdinium trenchii</name>
    <dbReference type="NCBI Taxonomy" id="1381693"/>
    <lineage>
        <taxon>Eukaryota</taxon>
        <taxon>Sar</taxon>
        <taxon>Alveolata</taxon>
        <taxon>Dinophyceae</taxon>
        <taxon>Suessiales</taxon>
        <taxon>Symbiodiniaceae</taxon>
        <taxon>Durusdinium</taxon>
    </lineage>
</organism>
<proteinExistence type="predicted"/>
<evidence type="ECO:0000313" key="2">
    <source>
        <dbReference type="EMBL" id="CAK8998157.1"/>
    </source>
</evidence>
<evidence type="ECO:0000313" key="3">
    <source>
        <dbReference type="Proteomes" id="UP001642484"/>
    </source>
</evidence>
<dbReference type="Proteomes" id="UP001642484">
    <property type="component" value="Unassembled WGS sequence"/>
</dbReference>
<feature type="compositionally biased region" description="Basic and acidic residues" evidence="1">
    <location>
        <begin position="603"/>
        <end position="627"/>
    </location>
</feature>
<keyword evidence="3" id="KW-1185">Reference proteome</keyword>
<feature type="compositionally biased region" description="Basic residues" evidence="1">
    <location>
        <begin position="1099"/>
        <end position="1108"/>
    </location>
</feature>
<feature type="compositionally biased region" description="Basic residues" evidence="1">
    <location>
        <begin position="1120"/>
        <end position="1131"/>
    </location>
</feature>
<reference evidence="2 3" key="1">
    <citation type="submission" date="2024-02" db="EMBL/GenBank/DDBJ databases">
        <authorList>
            <person name="Chen Y."/>
            <person name="Shah S."/>
            <person name="Dougan E. K."/>
            <person name="Thang M."/>
            <person name="Chan C."/>
        </authorList>
    </citation>
    <scope>NUCLEOTIDE SEQUENCE [LARGE SCALE GENOMIC DNA]</scope>
</reference>
<sequence>MLEMDTQADSGGDDVFDKIMALFESVVAVKNLGDYLQSRFPEPARMSEAIDELVMRHAIVPQTKAHTQLIPNASDHSFWLALDRFDYSPSAKSGFYPSNQQFKKHFGEFLRYGYKPHLGAIEVKFPFRDSTRTIPPHSVGLVDGFAKIVIMLSIVAMVKELELEVPRDSPLEATLHSFATVHCSYSHFQHPAHHFLYSLKMGFVTAEKLTPSPLTIVSDLGKALELERAMSTSRTRIPLKDAMNKVIADFNRLVTLKRHRVDTARRNLAYNLLRCPAESLTLLHAHYDQFKHEHAALPHEILEKDFYVPNLPVRSDHYRGSKQLQQIMQLTPETVMLFFSRTTQDFARKVSKDASFKAKKMNQLDLDGQILLHDCCVLWIWVKNKMQDMFPQSVIDQHDEFFRQGLLDSDLQSVLRSGEDFDVNRLPFLLEAHGKTLETYVQEHQDKAKNALARSHEAAFASWVEDLKADQTEFLSEKILMEKEGAKTRAKLVRQLEECHTRAWDCVRNFCCDHLMSFAGKSSDAESTLMPSARSWLKEQAAELGNSKDDHSIVIFCICPAMGILSASRISFLLNFITNTLADHQLNGVCYLVKPNRAGQLESSRKADVKQEKDKDQVMKDEETKNEDAEESESEVDEKCKRKEESEAVEVRDVTYNLEKQLAMKDRNLKLRNVTWVFEPDTVYGRRDGVISGIAITHKNEGNRMRQTHGWKTGVVMGIRMCPRNEMYKPEVAASPKSKLPHMGRAMTDVQEMKQVAAGTSFVRETLKAFSMPTSKASLLVDMAGYDGFVALAALEEIREGNVATCATLTLDHSGVELNHRVANAVYEDARAGRLTVPSFPSFQPLLSALKSGQMSEKTKSFRVSAQRLDKLLVLEALAKKWLDNELTSDKAKALIDEHNKEFNAHGDYWIAETPEPAVETATAEERPAKRIKIESCSSEEVSKLANPKVLSLNNICDMITDEEGKSLYMVSRGTNQFLQNRELFSFGPGEWRDGPEGQEVMDDAEGRWLSFCVKKSDLMILERKSIPQHLSGLECLETPASFVSVLNDLEDAGEVKIEVSHHTISQDAEWKNAKPLVFVADEVQVPRKPVAKEEKVPKKTKKPKKPQASRPRTSDRTCRLPKSKIRRSWP</sequence>
<feature type="region of interest" description="Disordered" evidence="1">
    <location>
        <begin position="1089"/>
        <end position="1131"/>
    </location>
</feature>
<name>A0ABP0I6F0_9DINO</name>
<evidence type="ECO:0000256" key="1">
    <source>
        <dbReference type="SAM" id="MobiDB-lite"/>
    </source>
</evidence>